<protein>
    <recommendedName>
        <fullName evidence="15">Sulfide:quinone oxidoreductase, mitochondrial</fullName>
        <ecNumber evidence="14">1.8.5.8</ecNumber>
    </recommendedName>
    <alternativeName>
        <fullName evidence="16">Sulfide quinone oxidoreductase</fullName>
    </alternativeName>
</protein>
<keyword evidence="8" id="KW-0496">Mitochondrion</keyword>
<evidence type="ECO:0000256" key="5">
    <source>
        <dbReference type="ARBA" id="ARBA00022827"/>
    </source>
</evidence>
<evidence type="ECO:0000259" key="17">
    <source>
        <dbReference type="Pfam" id="PF07992"/>
    </source>
</evidence>
<comment type="similarity">
    <text evidence="13">Belongs to the SQRD family.</text>
</comment>
<dbReference type="Proteomes" id="UP001187531">
    <property type="component" value="Unassembled WGS sequence"/>
</dbReference>
<evidence type="ECO:0000256" key="10">
    <source>
        <dbReference type="ARBA" id="ARBA00052810"/>
    </source>
</evidence>
<organism evidence="18 19">
    <name type="scientific">Artemia franciscana</name>
    <name type="common">Brine shrimp</name>
    <name type="synonym">Artemia sanfranciscana</name>
    <dbReference type="NCBI Taxonomy" id="6661"/>
    <lineage>
        <taxon>Eukaryota</taxon>
        <taxon>Metazoa</taxon>
        <taxon>Ecdysozoa</taxon>
        <taxon>Arthropoda</taxon>
        <taxon>Crustacea</taxon>
        <taxon>Branchiopoda</taxon>
        <taxon>Anostraca</taxon>
        <taxon>Artemiidae</taxon>
        <taxon>Artemia</taxon>
    </lineage>
</organism>
<evidence type="ECO:0000256" key="16">
    <source>
        <dbReference type="ARBA" id="ARBA00082958"/>
    </source>
</evidence>
<dbReference type="FunFam" id="3.50.50.60:FF:000034">
    <property type="entry name" value="sulfide:quinone oxidoreductase, mitochondrial"/>
    <property type="match status" value="1"/>
</dbReference>
<dbReference type="PANTHER" id="PTHR10632:SF2">
    <property type="entry name" value="SULFIDE:QUINONE OXIDOREDUCTASE, MITOCHONDRIAL"/>
    <property type="match status" value="1"/>
</dbReference>
<comment type="cofactor">
    <cofactor evidence="1">
        <name>FAD</name>
        <dbReference type="ChEBI" id="CHEBI:57692"/>
    </cofactor>
</comment>
<evidence type="ECO:0000256" key="3">
    <source>
        <dbReference type="ARBA" id="ARBA00022630"/>
    </source>
</evidence>
<evidence type="ECO:0000256" key="8">
    <source>
        <dbReference type="ARBA" id="ARBA00023128"/>
    </source>
</evidence>
<evidence type="ECO:0000256" key="2">
    <source>
        <dbReference type="ARBA" id="ARBA00004173"/>
    </source>
</evidence>
<feature type="domain" description="FAD/NAD(P)-binding" evidence="17">
    <location>
        <begin position="204"/>
        <end position="312"/>
    </location>
</feature>
<evidence type="ECO:0000256" key="6">
    <source>
        <dbReference type="ARBA" id="ARBA00022946"/>
    </source>
</evidence>
<evidence type="ECO:0000256" key="11">
    <source>
        <dbReference type="ARBA" id="ARBA00052986"/>
    </source>
</evidence>
<evidence type="ECO:0000313" key="19">
    <source>
        <dbReference type="Proteomes" id="UP001187531"/>
    </source>
</evidence>
<comment type="subcellular location">
    <subcellularLocation>
        <location evidence="2">Mitochondrion</location>
    </subcellularLocation>
</comment>
<dbReference type="PROSITE" id="PS51257">
    <property type="entry name" value="PROKAR_LIPOPROTEIN"/>
    <property type="match status" value="1"/>
</dbReference>
<comment type="catalytic activity">
    <reaction evidence="9">
        <text>ubiquinone-10 + hydrogen sulfide + sulfite + 2 H(+) = ubiquinol-10 + thiosulfate</text>
        <dbReference type="Rhea" id="RHEA:38359"/>
        <dbReference type="ChEBI" id="CHEBI:15378"/>
        <dbReference type="ChEBI" id="CHEBI:17359"/>
        <dbReference type="ChEBI" id="CHEBI:29919"/>
        <dbReference type="ChEBI" id="CHEBI:33542"/>
        <dbReference type="ChEBI" id="CHEBI:46245"/>
        <dbReference type="ChEBI" id="CHEBI:64183"/>
    </reaction>
    <physiologicalReaction direction="left-to-right" evidence="9">
        <dbReference type="Rhea" id="RHEA:38360"/>
    </physiologicalReaction>
</comment>
<keyword evidence="4" id="KW-0874">Quinone</keyword>
<evidence type="ECO:0000256" key="12">
    <source>
        <dbReference type="ARBA" id="ARBA00059167"/>
    </source>
</evidence>
<reference evidence="18" key="1">
    <citation type="submission" date="2023-07" db="EMBL/GenBank/DDBJ databases">
        <title>Chromosome-level genome assembly of Artemia franciscana.</title>
        <authorList>
            <person name="Jo E."/>
        </authorList>
    </citation>
    <scope>NUCLEOTIDE SEQUENCE</scope>
    <source>
        <tissue evidence="18">Whole body</tissue>
    </source>
</reference>
<evidence type="ECO:0000256" key="14">
    <source>
        <dbReference type="ARBA" id="ARBA00066447"/>
    </source>
</evidence>
<dbReference type="InterPro" id="IPR036188">
    <property type="entry name" value="FAD/NAD-bd_sf"/>
</dbReference>
<evidence type="ECO:0000256" key="4">
    <source>
        <dbReference type="ARBA" id="ARBA00022719"/>
    </source>
</evidence>
<keyword evidence="6" id="KW-0809">Transit peptide</keyword>
<dbReference type="PANTHER" id="PTHR10632">
    <property type="entry name" value="SULFIDE:QUINONE OXIDOREDUCTASE"/>
    <property type="match status" value="1"/>
</dbReference>
<dbReference type="InterPro" id="IPR023753">
    <property type="entry name" value="FAD/NAD-binding_dom"/>
</dbReference>
<dbReference type="GO" id="GO:0071949">
    <property type="term" value="F:FAD binding"/>
    <property type="evidence" value="ECO:0007669"/>
    <property type="project" value="TreeGrafter"/>
</dbReference>
<keyword evidence="3" id="KW-0285">Flavoprotein</keyword>
<dbReference type="GO" id="GO:0005739">
    <property type="term" value="C:mitochondrion"/>
    <property type="evidence" value="ECO:0007669"/>
    <property type="project" value="UniProtKB-SubCell"/>
</dbReference>
<comment type="caution">
    <text evidence="18">The sequence shown here is derived from an EMBL/GenBank/DDBJ whole genome shotgun (WGS) entry which is preliminary data.</text>
</comment>
<evidence type="ECO:0000256" key="7">
    <source>
        <dbReference type="ARBA" id="ARBA00023002"/>
    </source>
</evidence>
<dbReference type="GO" id="GO:0070221">
    <property type="term" value="P:sulfide oxidation, using sulfide:quinone oxidoreductase"/>
    <property type="evidence" value="ECO:0007669"/>
    <property type="project" value="TreeGrafter"/>
</dbReference>
<dbReference type="GO" id="GO:0070224">
    <property type="term" value="F:sulfide:quinone oxidoreductase activity"/>
    <property type="evidence" value="ECO:0007669"/>
    <property type="project" value="TreeGrafter"/>
</dbReference>
<keyword evidence="7" id="KW-0560">Oxidoreductase</keyword>
<comment type="catalytic activity">
    <reaction evidence="10">
        <text>ubiquinone-10 + hydrogen sulfide + glutathione + H(+) = S-sulfanylglutathione + ubiquinol-10</text>
        <dbReference type="Rhea" id="RHEA:62608"/>
        <dbReference type="ChEBI" id="CHEBI:15378"/>
        <dbReference type="ChEBI" id="CHEBI:29919"/>
        <dbReference type="ChEBI" id="CHEBI:46245"/>
        <dbReference type="ChEBI" id="CHEBI:57925"/>
        <dbReference type="ChEBI" id="CHEBI:58905"/>
        <dbReference type="ChEBI" id="CHEBI:64183"/>
    </reaction>
    <physiologicalReaction direction="left-to-right" evidence="10">
        <dbReference type="Rhea" id="RHEA:62609"/>
    </physiologicalReaction>
</comment>
<dbReference type="GO" id="GO:0106436">
    <property type="term" value="F:glutathione-dependent sulfide quinone oxidoreductase activity"/>
    <property type="evidence" value="ECO:0007669"/>
    <property type="project" value="UniProtKB-EC"/>
</dbReference>
<sequence length="417" mass="46558">MKSFKVLVAGGGSGGCSVAAKFASLLPKGSVGIIESAEILFQTHYYQPMWTLVGGGMKSVKDSAKPMSEVLPKKAVWIKDSVASFKPKENTVSLSSGENVQYEYLVVALGIKLEYNRIKGLPEAFETPGVGSNYSTEYVDKTFQSLKDFKEGNAIFTFPNTPVKCAGAPQKIMYIADEYMRKHGVRDKANIYFNTSLGALFGVKKYADALWKIVEERKISVNLMHELVEVKPDTREAVFRLLNKPEETKTYKYSMLHITPPMGPPDAVKNSTDLCAESGYVDVDKYTLQHTRFSNIFGIGDCTNLPTSKTAAAIAAQGNILYQNMKCVMEKKSDSKEKYDGYTSCPLVTGYSKCVLAEFDYDGNPLETFPINQARESRLAFHMKKDIMPTLYWQLFLRGMWNGPRLTRKLLHLGMSK</sequence>
<dbReference type="EMBL" id="JAVRJZ010000015">
    <property type="protein sequence ID" value="KAK2712154.1"/>
    <property type="molecule type" value="Genomic_DNA"/>
</dbReference>
<dbReference type="GO" id="GO:0048038">
    <property type="term" value="F:quinone binding"/>
    <property type="evidence" value="ECO:0007669"/>
    <property type="project" value="UniProtKB-KW"/>
</dbReference>
<gene>
    <name evidence="18" type="ORF">QYM36_011000</name>
</gene>
<evidence type="ECO:0000313" key="18">
    <source>
        <dbReference type="EMBL" id="KAK2712154.1"/>
    </source>
</evidence>
<evidence type="ECO:0000256" key="15">
    <source>
        <dbReference type="ARBA" id="ARBA00070160"/>
    </source>
</evidence>
<evidence type="ECO:0000256" key="13">
    <source>
        <dbReference type="ARBA" id="ARBA00060891"/>
    </source>
</evidence>
<dbReference type="Gene3D" id="3.50.50.60">
    <property type="entry name" value="FAD/NAD(P)-binding domain"/>
    <property type="match status" value="2"/>
</dbReference>
<dbReference type="SUPFAM" id="SSF51905">
    <property type="entry name" value="FAD/NAD(P)-binding domain"/>
    <property type="match status" value="2"/>
</dbReference>
<name>A0AA88L406_ARTSF</name>
<comment type="function">
    <text evidence="12">Catalyzes the oxidation of hydrogen sulfide with the help of a quinone, such as ubiquinone-10, giving rise to thiosulfate and ultimately to sulfane (molecular sulfur) atoms. Requires an additional electron acceptor; can use sulfite, sulfide or cyanide (in vitro). It is believed the in vivo electron acceptor is glutathione.</text>
</comment>
<evidence type="ECO:0000256" key="1">
    <source>
        <dbReference type="ARBA" id="ARBA00001974"/>
    </source>
</evidence>
<evidence type="ECO:0000256" key="9">
    <source>
        <dbReference type="ARBA" id="ARBA00051038"/>
    </source>
</evidence>
<proteinExistence type="inferred from homology"/>
<dbReference type="Pfam" id="PF07992">
    <property type="entry name" value="Pyr_redox_2"/>
    <property type="match status" value="2"/>
</dbReference>
<comment type="catalytic activity">
    <reaction evidence="11">
        <text>a quinone + hydrogen sulfide + glutathione + H(+) = S-sulfanylglutathione + a quinol</text>
        <dbReference type="Rhea" id="RHEA:55156"/>
        <dbReference type="ChEBI" id="CHEBI:15378"/>
        <dbReference type="ChEBI" id="CHEBI:24646"/>
        <dbReference type="ChEBI" id="CHEBI:29919"/>
        <dbReference type="ChEBI" id="CHEBI:57925"/>
        <dbReference type="ChEBI" id="CHEBI:58905"/>
        <dbReference type="ChEBI" id="CHEBI:132124"/>
        <dbReference type="EC" id="1.8.5.8"/>
    </reaction>
    <physiologicalReaction direction="left-to-right" evidence="11">
        <dbReference type="Rhea" id="RHEA:55157"/>
    </physiologicalReaction>
</comment>
<keyword evidence="5" id="KW-0274">FAD</keyword>
<feature type="domain" description="FAD/NAD(P)-binding" evidence="17">
    <location>
        <begin position="4"/>
        <end position="123"/>
    </location>
</feature>
<dbReference type="InterPro" id="IPR015904">
    <property type="entry name" value="Sulphide_quinone_reductase"/>
</dbReference>
<dbReference type="EC" id="1.8.5.8" evidence="14"/>
<dbReference type="AlphaFoldDB" id="A0AA88L406"/>
<accession>A0AA88L406</accession>
<keyword evidence="19" id="KW-1185">Reference proteome</keyword>